<evidence type="ECO:0000256" key="2">
    <source>
        <dbReference type="SAM" id="Phobius"/>
    </source>
</evidence>
<keyword evidence="4" id="KW-0482">Metalloprotease</keyword>
<dbReference type="EMBL" id="VLPK01000001">
    <property type="protein sequence ID" value="TSJ43135.1"/>
    <property type="molecule type" value="Genomic_DNA"/>
</dbReference>
<gene>
    <name evidence="4" type="ORF">FO440_02795</name>
</gene>
<dbReference type="Proteomes" id="UP000318733">
    <property type="component" value="Unassembled WGS sequence"/>
</dbReference>
<evidence type="ECO:0000256" key="1">
    <source>
        <dbReference type="SAM" id="MobiDB-lite"/>
    </source>
</evidence>
<name>A0A556MTC7_9SPHI</name>
<feature type="transmembrane region" description="Helical" evidence="2">
    <location>
        <begin position="305"/>
        <end position="327"/>
    </location>
</feature>
<evidence type="ECO:0000259" key="3">
    <source>
        <dbReference type="Pfam" id="PF05569"/>
    </source>
</evidence>
<proteinExistence type="predicted"/>
<dbReference type="InterPro" id="IPR052173">
    <property type="entry name" value="Beta-lactam_resp_regulator"/>
</dbReference>
<feature type="transmembrane region" description="Helical" evidence="2">
    <location>
        <begin position="46"/>
        <end position="65"/>
    </location>
</feature>
<feature type="domain" description="Peptidase M56" evidence="3">
    <location>
        <begin position="18"/>
        <end position="296"/>
    </location>
</feature>
<dbReference type="PANTHER" id="PTHR34978">
    <property type="entry name" value="POSSIBLE SENSOR-TRANSDUCER PROTEIN BLAR"/>
    <property type="match status" value="1"/>
</dbReference>
<dbReference type="GO" id="GO:0006508">
    <property type="term" value="P:proteolysis"/>
    <property type="evidence" value="ECO:0007669"/>
    <property type="project" value="UniProtKB-KW"/>
</dbReference>
<feature type="compositionally biased region" description="Polar residues" evidence="1">
    <location>
        <begin position="696"/>
        <end position="705"/>
    </location>
</feature>
<feature type="region of interest" description="Disordered" evidence="1">
    <location>
        <begin position="683"/>
        <end position="705"/>
    </location>
</feature>
<feature type="transmembrane region" description="Helical" evidence="2">
    <location>
        <begin position="12"/>
        <end position="34"/>
    </location>
</feature>
<dbReference type="Gene3D" id="3.30.2010.10">
    <property type="entry name" value="Metalloproteases ('zincins'), catalytic domain"/>
    <property type="match status" value="1"/>
</dbReference>
<evidence type="ECO:0000313" key="4">
    <source>
        <dbReference type="EMBL" id="TSJ43135.1"/>
    </source>
</evidence>
<keyword evidence="4" id="KW-0645">Protease</keyword>
<dbReference type="PANTHER" id="PTHR34978:SF3">
    <property type="entry name" value="SLR0241 PROTEIN"/>
    <property type="match status" value="1"/>
</dbReference>
<dbReference type="GO" id="GO:0008237">
    <property type="term" value="F:metallopeptidase activity"/>
    <property type="evidence" value="ECO:0007669"/>
    <property type="project" value="UniProtKB-KW"/>
</dbReference>
<comment type="caution">
    <text evidence="4">The sequence shown here is derived from an EMBL/GenBank/DDBJ whole genome shotgun (WGS) entry which is preliminary data.</text>
</comment>
<accession>A0A556MTC7</accession>
<keyword evidence="2" id="KW-1133">Transmembrane helix</keyword>
<reference evidence="4 5" key="1">
    <citation type="submission" date="2019-07" db="EMBL/GenBank/DDBJ databases">
        <authorList>
            <person name="Huq M.A."/>
        </authorList>
    </citation>
    <scope>NUCLEOTIDE SEQUENCE [LARGE SCALE GENOMIC DNA]</scope>
    <source>
        <strain evidence="4 5">MAH-19</strain>
    </source>
</reference>
<keyword evidence="2" id="KW-0812">Transmembrane</keyword>
<dbReference type="RefSeq" id="WP_144246700.1">
    <property type="nucleotide sequence ID" value="NZ_VLPK01000001.1"/>
</dbReference>
<keyword evidence="5" id="KW-1185">Reference proteome</keyword>
<dbReference type="InterPro" id="IPR008756">
    <property type="entry name" value="Peptidase_M56"/>
</dbReference>
<feature type="transmembrane region" description="Helical" evidence="2">
    <location>
        <begin position="107"/>
        <end position="128"/>
    </location>
</feature>
<evidence type="ECO:0000313" key="5">
    <source>
        <dbReference type="Proteomes" id="UP000318733"/>
    </source>
</evidence>
<dbReference type="AlphaFoldDB" id="A0A556MTC7"/>
<keyword evidence="4" id="KW-0378">Hydrolase</keyword>
<feature type="compositionally biased region" description="Basic and acidic residues" evidence="1">
    <location>
        <begin position="683"/>
        <end position="695"/>
    </location>
</feature>
<dbReference type="CDD" id="cd07341">
    <property type="entry name" value="M56_BlaR1_MecR1_like"/>
    <property type="match status" value="1"/>
</dbReference>
<dbReference type="Pfam" id="PF05569">
    <property type="entry name" value="Peptidase_M56"/>
    <property type="match status" value="1"/>
</dbReference>
<organism evidence="4 5">
    <name type="scientific">Mucilaginibacter corticis</name>
    <dbReference type="NCBI Taxonomy" id="2597670"/>
    <lineage>
        <taxon>Bacteria</taxon>
        <taxon>Pseudomonadati</taxon>
        <taxon>Bacteroidota</taxon>
        <taxon>Sphingobacteriia</taxon>
        <taxon>Sphingobacteriales</taxon>
        <taxon>Sphingobacteriaceae</taxon>
        <taxon>Mucilaginibacter</taxon>
    </lineage>
</organism>
<sequence>MQNLLYNISQVLGITIIHSLWQGLIVFIALRLFMLIFPARSAVVKYWVSYAALTFTLGWFVVTLFKELDHYDWLSTTALKLPPLALPAVMQDVDAPANKLYFTISGYMPYLTMLYVVGLVFNTLRLTFAWNNIYRIRQNISDAGFAQTVKRLSATIHIKQTVKAAFSEWVDVPCVTGFIKPIILLPVTLTCYLTTEEIEAVLLHELAHIKRNDYLLNFIQQVIGILLFFNPFARLINKLINEERENCCDDMVVRVTGSPFIYAQALLKLEENKQTQWQLALAATGKKYELLNRIERIMKTKTHTVNIRPVLVTVLALTCAISSIAWLNPEIKNGKVIIKNAPAIRMVAAAITAPVAPAPVAPVPPVRHKKHISIKFLPDTERQAKLNDTTIKHKKYKIVIENDNGTKNEYNSVNDLPADEKSDFLKDANLDNMKVLFGDTSHFNKQMREFGEQMKKQQGEMAKHFNSLEWKKQQADMAKKSAEFARQFNSKKFRKQQKLMVEQSLALAKKFTTDAQWQKYIAEMAKSGADMAKFYDSPEFKKHSEDVDKSADDLGKIYDSAEGKKQLADLQKQAEEMSKYYQSPKFKKQIEDIQKSGEAMGKYFETEEGKKQLDAMAKYGEDMGEAMGKYYESGEGKKQLEAIQKQAVEMGKYYQSGEGQKQLVKMQKQALEIAKKAQKQIIEERSKNADKEKAVTDSTANTQKQ</sequence>
<keyword evidence="2" id="KW-0472">Membrane</keyword>
<protein>
    <submittedName>
        <fullName evidence="4">M48 family metalloprotease</fullName>
    </submittedName>
</protein>
<dbReference type="OrthoDB" id="15218at2"/>